<dbReference type="AlphaFoldDB" id="A0A380HN96"/>
<protein>
    <recommendedName>
        <fullName evidence="3">Protein VraX</fullName>
    </recommendedName>
</protein>
<reference evidence="1 2" key="1">
    <citation type="submission" date="2018-06" db="EMBL/GenBank/DDBJ databases">
        <authorList>
            <consortium name="Pathogen Informatics"/>
            <person name="Doyle S."/>
        </authorList>
    </citation>
    <scope>NUCLEOTIDE SEQUENCE [LARGE SCALE GENOMIC DNA]</scope>
    <source>
        <strain evidence="1 2">NCTC7688</strain>
    </source>
</reference>
<dbReference type="Proteomes" id="UP000254707">
    <property type="component" value="Unassembled WGS sequence"/>
</dbReference>
<evidence type="ECO:0008006" key="3">
    <source>
        <dbReference type="Google" id="ProtNLM"/>
    </source>
</evidence>
<proteinExistence type="predicted"/>
<sequence length="58" mass="6795">MKTLRKINENNFIIYHIQTDLGLIIKVKTDASLSQYQTNNLLQSVSKEMDDKLRQNVE</sequence>
<evidence type="ECO:0000313" key="1">
    <source>
        <dbReference type="EMBL" id="SUM83638.1"/>
    </source>
</evidence>
<dbReference type="EMBL" id="UHED01000001">
    <property type="protein sequence ID" value="SUM83638.1"/>
    <property type="molecule type" value="Genomic_DNA"/>
</dbReference>
<organism evidence="1 2">
    <name type="scientific">Staphylococcus saprophyticus</name>
    <dbReference type="NCBI Taxonomy" id="29385"/>
    <lineage>
        <taxon>Bacteria</taxon>
        <taxon>Bacillati</taxon>
        <taxon>Bacillota</taxon>
        <taxon>Bacilli</taxon>
        <taxon>Bacillales</taxon>
        <taxon>Staphylococcaceae</taxon>
        <taxon>Staphylococcus</taxon>
    </lineage>
</organism>
<evidence type="ECO:0000313" key="2">
    <source>
        <dbReference type="Proteomes" id="UP000254707"/>
    </source>
</evidence>
<name>A0A380HN96_STASA</name>
<accession>A0A380HN96</accession>
<gene>
    <name evidence="1" type="ORF">NCTC7688_02138</name>
</gene>
<dbReference type="RefSeq" id="WP_162835591.1">
    <property type="nucleotide sequence ID" value="NZ_CP054438.1"/>
</dbReference>